<keyword evidence="2" id="KW-1185">Reference proteome</keyword>
<proteinExistence type="predicted"/>
<accession>E1SQV1</accession>
<protein>
    <submittedName>
        <fullName evidence="1">Uncharacterized protein</fullName>
    </submittedName>
</protein>
<dbReference type="GeneID" id="67184132"/>
<dbReference type="AlphaFoldDB" id="E1SQV1"/>
<dbReference type="EMBL" id="CP002209">
    <property type="protein sequence ID" value="ADN76876.1"/>
    <property type="molecule type" value="Genomic_DNA"/>
</dbReference>
<evidence type="ECO:0000313" key="1">
    <source>
        <dbReference type="EMBL" id="ADN76876.1"/>
    </source>
</evidence>
<organism evidence="1 2">
    <name type="scientific">Ferrimonas balearica (strain DSM 9799 / CCM 4581 / KCTC 23876 / PAT)</name>
    <dbReference type="NCBI Taxonomy" id="550540"/>
    <lineage>
        <taxon>Bacteria</taxon>
        <taxon>Pseudomonadati</taxon>
        <taxon>Pseudomonadota</taxon>
        <taxon>Gammaproteobacteria</taxon>
        <taxon>Alteromonadales</taxon>
        <taxon>Ferrimonadaceae</taxon>
        <taxon>Ferrimonas</taxon>
    </lineage>
</organism>
<dbReference type="Proteomes" id="UP000006683">
    <property type="component" value="Chromosome"/>
</dbReference>
<evidence type="ECO:0000313" key="2">
    <source>
        <dbReference type="Proteomes" id="UP000006683"/>
    </source>
</evidence>
<reference evidence="1 2" key="1">
    <citation type="journal article" date="2010" name="Stand. Genomic Sci.">
        <title>Complete genome sequence of Ferrimonas balearica type strain (PAT).</title>
        <authorList>
            <person name="Nolan M."/>
            <person name="Sikorski J."/>
            <person name="Davenport K."/>
            <person name="Lucas S."/>
            <person name="Glavina Del Rio T."/>
            <person name="Tice H."/>
            <person name="Cheng J."/>
            <person name="Goodwin L."/>
            <person name="Pitluck S."/>
            <person name="Liolios K."/>
            <person name="Ivanova N."/>
            <person name="Mavromatis K."/>
            <person name="Ovchinnikova G."/>
            <person name="Pati A."/>
            <person name="Chen A."/>
            <person name="Palaniappan K."/>
            <person name="Land M."/>
            <person name="Hauser L."/>
            <person name="Chang Y."/>
            <person name="Jeffries C."/>
            <person name="Tapia R."/>
            <person name="Brettin T."/>
            <person name="Detter J."/>
            <person name="Han C."/>
            <person name="Yasawong M."/>
            <person name="Rohde M."/>
            <person name="Tindall B."/>
            <person name="Goker M."/>
            <person name="Woyke T."/>
            <person name="Bristow J."/>
            <person name="Eisen J."/>
            <person name="Markowitz V."/>
            <person name="Hugenholtz P."/>
            <person name="Kyrpides N."/>
            <person name="Klenk H."/>
            <person name="Lapidus A."/>
        </authorList>
    </citation>
    <scope>NUCLEOTIDE SEQUENCE [LARGE SCALE GENOMIC DNA]</scope>
    <source>
        <strain evidence="2">DSM 9799 / CCM 4581 / KCTC 23876 / PAT</strain>
    </source>
</reference>
<dbReference type="RefSeq" id="WP_013346182.1">
    <property type="nucleotide sequence ID" value="NC_014541.1"/>
</dbReference>
<sequence>METEIYRLESVTVPNSLEHRLVHCTLGGQTLLSLSAPPSNNGGVFLAWPVKNAHESVRCYVSNVIRFPFQSEDQENWYRVWYQDGKYLEKRYRKFHECIACLLKESIKAETRLIQACIRGRFFEYAWRTEQLGKGTLFLPEAQQADKYFYDHMITGTHAFAIHKHFSVVNAVCSMYAQIMTPTTLQEGYL</sequence>
<dbReference type="HOGENOM" id="CLU_1426053_0_0_6"/>
<dbReference type="KEGG" id="fbl:Fbal_2674"/>
<gene>
    <name evidence="1" type="ordered locus">Fbal_2674</name>
</gene>
<name>E1SQV1_FERBD</name>